<dbReference type="AlphaFoldDB" id="A0A2P8EAR2"/>
<reference evidence="1 2" key="1">
    <citation type="submission" date="2018-03" db="EMBL/GenBank/DDBJ databases">
        <title>Genomic Encyclopedia of Archaeal and Bacterial Type Strains, Phase II (KMG-II): from individual species to whole genera.</title>
        <authorList>
            <person name="Goeker M."/>
        </authorList>
    </citation>
    <scope>NUCLEOTIDE SEQUENCE [LARGE SCALE GENOMIC DNA]</scope>
    <source>
        <strain evidence="1 2">DSM 28057</strain>
    </source>
</reference>
<protein>
    <submittedName>
        <fullName evidence="1">Uncharacterized protein</fullName>
    </submittedName>
</protein>
<gene>
    <name evidence="1" type="ORF">CLV48_102375</name>
</gene>
<dbReference type="EMBL" id="PYGF01000002">
    <property type="protein sequence ID" value="PSL06558.1"/>
    <property type="molecule type" value="Genomic_DNA"/>
</dbReference>
<evidence type="ECO:0000313" key="1">
    <source>
        <dbReference type="EMBL" id="PSL06558.1"/>
    </source>
</evidence>
<dbReference type="Proteomes" id="UP000240708">
    <property type="component" value="Unassembled WGS sequence"/>
</dbReference>
<dbReference type="OrthoDB" id="716051at2"/>
<accession>A0A2P8EAR2</accession>
<name>A0A2P8EAR2_9BACT</name>
<dbReference type="RefSeq" id="WP_106566477.1">
    <property type="nucleotide sequence ID" value="NZ_PYGF01000002.1"/>
</dbReference>
<evidence type="ECO:0000313" key="2">
    <source>
        <dbReference type="Proteomes" id="UP000240708"/>
    </source>
</evidence>
<sequence length="137" mass="16036">MSRNYAQFYALIRELPLSKEDIVNGFTGGATSSLRDLSDRQYMELLEMIQRDKTNSGWTPKPGDRQRKKMISLARQMGWGCESANPQKKILERLNTWCLAQKYKKPLMQHTENELNVILSIFEEKVYVSYLRDLNKT</sequence>
<proteinExistence type="predicted"/>
<keyword evidence="2" id="KW-1185">Reference proteome</keyword>
<comment type="caution">
    <text evidence="1">The sequence shown here is derived from an EMBL/GenBank/DDBJ whole genome shotgun (WGS) entry which is preliminary data.</text>
</comment>
<organism evidence="1 2">
    <name type="scientific">Cecembia rubra</name>
    <dbReference type="NCBI Taxonomy" id="1485585"/>
    <lineage>
        <taxon>Bacteria</taxon>
        <taxon>Pseudomonadati</taxon>
        <taxon>Bacteroidota</taxon>
        <taxon>Cytophagia</taxon>
        <taxon>Cytophagales</taxon>
        <taxon>Cyclobacteriaceae</taxon>
        <taxon>Cecembia</taxon>
    </lineage>
</organism>